<reference evidence="6" key="1">
    <citation type="submission" date="2022-05" db="EMBL/GenBank/DDBJ databases">
        <authorList>
            <person name="Park J.-S."/>
        </authorList>
    </citation>
    <scope>NUCLEOTIDE SEQUENCE</scope>
    <source>
        <strain evidence="6">2012CJ41-6</strain>
    </source>
</reference>
<dbReference type="PANTHER" id="PTHR30537">
    <property type="entry name" value="HTH-TYPE TRANSCRIPTIONAL REGULATOR"/>
    <property type="match status" value="1"/>
</dbReference>
<proteinExistence type="inferred from homology"/>
<dbReference type="InterPro" id="IPR058163">
    <property type="entry name" value="LysR-type_TF_proteobact-type"/>
</dbReference>
<gene>
    <name evidence="6" type="ORF">M3P21_11700</name>
</gene>
<dbReference type="PRINTS" id="PR00039">
    <property type="entry name" value="HTHLYSR"/>
</dbReference>
<evidence type="ECO:0000313" key="6">
    <source>
        <dbReference type="EMBL" id="MCL6284190.1"/>
    </source>
</evidence>
<evidence type="ECO:0000256" key="3">
    <source>
        <dbReference type="ARBA" id="ARBA00023125"/>
    </source>
</evidence>
<comment type="similarity">
    <text evidence="1">Belongs to the LysR transcriptional regulatory family.</text>
</comment>
<dbReference type="SUPFAM" id="SSF53850">
    <property type="entry name" value="Periplasmic binding protein-like II"/>
    <property type="match status" value="1"/>
</dbReference>
<dbReference type="InterPro" id="IPR036390">
    <property type="entry name" value="WH_DNA-bd_sf"/>
</dbReference>
<dbReference type="SUPFAM" id="SSF46785">
    <property type="entry name" value="Winged helix' DNA-binding domain"/>
    <property type="match status" value="1"/>
</dbReference>
<organism evidence="6 7">
    <name type="scientific">Ruegeria spongiae</name>
    <dbReference type="NCBI Taxonomy" id="2942209"/>
    <lineage>
        <taxon>Bacteria</taxon>
        <taxon>Pseudomonadati</taxon>
        <taxon>Pseudomonadota</taxon>
        <taxon>Alphaproteobacteria</taxon>
        <taxon>Rhodobacterales</taxon>
        <taxon>Roseobacteraceae</taxon>
        <taxon>Ruegeria</taxon>
    </lineage>
</organism>
<evidence type="ECO:0000256" key="1">
    <source>
        <dbReference type="ARBA" id="ARBA00009437"/>
    </source>
</evidence>
<comment type="caution">
    <text evidence="6">The sequence shown here is derived from an EMBL/GenBank/DDBJ whole genome shotgun (WGS) entry which is preliminary data.</text>
</comment>
<evidence type="ECO:0000256" key="4">
    <source>
        <dbReference type="ARBA" id="ARBA00023163"/>
    </source>
</evidence>
<evidence type="ECO:0000313" key="7">
    <source>
        <dbReference type="Proteomes" id="UP001203880"/>
    </source>
</evidence>
<dbReference type="EMBL" id="JAMFMB010000013">
    <property type="protein sequence ID" value="MCL6284190.1"/>
    <property type="molecule type" value="Genomic_DNA"/>
</dbReference>
<dbReference type="InterPro" id="IPR000847">
    <property type="entry name" value="LysR_HTH_N"/>
</dbReference>
<dbReference type="RefSeq" id="WP_249710180.1">
    <property type="nucleotide sequence ID" value="NZ_JAMFMB010000013.1"/>
</dbReference>
<dbReference type="PROSITE" id="PS50931">
    <property type="entry name" value="HTH_LYSR"/>
    <property type="match status" value="1"/>
</dbReference>
<accession>A0ABT0Q2X6</accession>
<dbReference type="Pfam" id="PF00126">
    <property type="entry name" value="HTH_1"/>
    <property type="match status" value="1"/>
</dbReference>
<keyword evidence="4" id="KW-0804">Transcription</keyword>
<name>A0ABT0Q2X6_9RHOB</name>
<keyword evidence="3" id="KW-0238">DNA-binding</keyword>
<dbReference type="InterPro" id="IPR036388">
    <property type="entry name" value="WH-like_DNA-bd_sf"/>
</dbReference>
<dbReference type="Pfam" id="PF03466">
    <property type="entry name" value="LysR_substrate"/>
    <property type="match status" value="1"/>
</dbReference>
<dbReference type="Proteomes" id="UP001203880">
    <property type="component" value="Unassembled WGS sequence"/>
</dbReference>
<keyword evidence="2" id="KW-0805">Transcription regulation</keyword>
<dbReference type="InterPro" id="IPR005119">
    <property type="entry name" value="LysR_subst-bd"/>
</dbReference>
<keyword evidence="7" id="KW-1185">Reference proteome</keyword>
<sequence length="289" mass="31937">MRHNLNLNWLRSFEAAARLLSFTSASHEIGLTQTAVSQHIKALEAQLGEKLFERRPKSLQLTDVGQAYLLTVREALITIEMSTTGLFGPQEASTITVRASMALIMWLTPRLESFLRDHPDTSVKLITSIWKNPSDQHPVDVDIVLASKEYARSDLELLSDEAIVPIFRAAYDGGINGPKDLLLHPSIHILGFDDHWARYLAAFSLKPASLSARLVTDTSTAAIEMVAAGLGCAVIIERFALGAINAGQNIRIVGDAAALGQSHYLVRTEHHIVHRPQAEAFNSWLRQQF</sequence>
<dbReference type="PANTHER" id="PTHR30537:SF5">
    <property type="entry name" value="HTH-TYPE TRANSCRIPTIONAL ACTIVATOR TTDR-RELATED"/>
    <property type="match status" value="1"/>
</dbReference>
<feature type="domain" description="HTH lysR-type" evidence="5">
    <location>
        <begin position="5"/>
        <end position="62"/>
    </location>
</feature>
<evidence type="ECO:0000259" key="5">
    <source>
        <dbReference type="PROSITE" id="PS50931"/>
    </source>
</evidence>
<protein>
    <submittedName>
        <fullName evidence="6">LysR family transcriptional regulator</fullName>
    </submittedName>
</protein>
<dbReference type="Gene3D" id="1.10.10.10">
    <property type="entry name" value="Winged helix-like DNA-binding domain superfamily/Winged helix DNA-binding domain"/>
    <property type="match status" value="1"/>
</dbReference>
<dbReference type="Gene3D" id="3.40.190.10">
    <property type="entry name" value="Periplasmic binding protein-like II"/>
    <property type="match status" value="2"/>
</dbReference>
<evidence type="ECO:0000256" key="2">
    <source>
        <dbReference type="ARBA" id="ARBA00023015"/>
    </source>
</evidence>